<dbReference type="PANTHER" id="PTHR33376">
    <property type="match status" value="1"/>
</dbReference>
<dbReference type="Pfam" id="PF03480">
    <property type="entry name" value="DctP"/>
    <property type="match status" value="1"/>
</dbReference>
<accession>A4TZG3</accession>
<protein>
    <submittedName>
        <fullName evidence="2">Bacterial extracellular solute-binding protein, family 7</fullName>
    </submittedName>
</protein>
<dbReference type="InterPro" id="IPR018389">
    <property type="entry name" value="DctP_fam"/>
</dbReference>
<gene>
    <name evidence="2" type="ORF">MGR_1486</name>
</gene>
<reference evidence="2" key="1">
    <citation type="journal article" date="2007" name="J. Bacteriol.">
        <title>Comparative genome analysis of four magnetotactic bacteria reveals a complex set of group-specific genes implicated in magnetosome biomineralization and function.</title>
        <authorList>
            <person name="Richter M."/>
            <person name="Kube M."/>
            <person name="Bazylinski D.A."/>
            <person name="Lombardot T."/>
            <person name="Gloeckner F.O."/>
            <person name="Reinhardt R."/>
            <person name="Schueler D."/>
        </authorList>
    </citation>
    <scope>NUCLEOTIDE SEQUENCE</scope>
    <source>
        <strain evidence="2">MSR-1</strain>
    </source>
</reference>
<dbReference type="GO" id="GO:0055085">
    <property type="term" value="P:transmembrane transport"/>
    <property type="evidence" value="ECO:0007669"/>
    <property type="project" value="InterPro"/>
</dbReference>
<organism evidence="2">
    <name type="scientific">Magnetospirillum gryphiswaldense</name>
    <dbReference type="NCBI Taxonomy" id="55518"/>
    <lineage>
        <taxon>Bacteria</taxon>
        <taxon>Pseudomonadati</taxon>
        <taxon>Pseudomonadota</taxon>
        <taxon>Alphaproteobacteria</taxon>
        <taxon>Rhodospirillales</taxon>
        <taxon>Rhodospirillaceae</taxon>
        <taxon>Magnetospirillum</taxon>
    </lineage>
</organism>
<sequence length="341" mass="36850">MDMLKRSLLGLAFMVLAALPVRAEPVQIFLAHAQPQVSASDPVAAVAAEFRRLLAERSQGRLAVEIFPDGVLGGNRDMASLTSKGVIQSALVTVGGVTALYPPLMATQLPFAFDTIAQAREVMAGPFVRDMATDMAARTKLTLLGFADPGGFHVLTNLDRPITDPDDMWGLRLRAIPGFAPLDAMITAVNARPVQVSSRDELSMLAMGAIDGQMSPPAVIMARNFDTVQRYATFIDAIYSPYVWLFNTAALNAMTAEDAALVRQAASDALAFGRHTVDAVDKTERGRVGLAKRLTVLTPSPQERRQFKETMQPPVEEAIVEALGKDAAWLEKFRTAISTSH</sequence>
<evidence type="ECO:0000256" key="1">
    <source>
        <dbReference type="ARBA" id="ARBA00022729"/>
    </source>
</evidence>
<keyword evidence="1" id="KW-0732">Signal</keyword>
<proteinExistence type="predicted"/>
<dbReference type="NCBIfam" id="NF037995">
    <property type="entry name" value="TRAP_S1"/>
    <property type="match status" value="1"/>
</dbReference>
<evidence type="ECO:0000313" key="2">
    <source>
        <dbReference type="EMBL" id="CAM76020.1"/>
    </source>
</evidence>
<dbReference type="Gene3D" id="3.40.190.170">
    <property type="entry name" value="Bacterial extracellular solute-binding protein, family 7"/>
    <property type="match status" value="1"/>
</dbReference>
<name>A4TZG3_9PROT</name>
<dbReference type="AlphaFoldDB" id="A4TZG3"/>
<dbReference type="EMBL" id="CU459003">
    <property type="protein sequence ID" value="CAM76020.1"/>
    <property type="molecule type" value="Genomic_DNA"/>
</dbReference>
<dbReference type="InterPro" id="IPR038404">
    <property type="entry name" value="TRAP_DctP_sf"/>
</dbReference>
<dbReference type="PANTHER" id="PTHR33376:SF4">
    <property type="entry name" value="SIALIC ACID-BINDING PERIPLASMIC PROTEIN SIAP"/>
    <property type="match status" value="1"/>
</dbReference>